<evidence type="ECO:0000313" key="2">
    <source>
        <dbReference type="EMBL" id="AOP33003.1"/>
    </source>
</evidence>
<feature type="transmembrane region" description="Helical" evidence="1">
    <location>
        <begin position="95"/>
        <end position="114"/>
    </location>
</feature>
<dbReference type="EMBL" id="CP015217">
    <property type="protein sequence ID" value="AOP33003.1"/>
    <property type="molecule type" value="Genomic_DNA"/>
</dbReference>
<evidence type="ECO:0000256" key="1">
    <source>
        <dbReference type="SAM" id="Phobius"/>
    </source>
</evidence>
<feature type="transmembrane region" description="Helical" evidence="1">
    <location>
        <begin position="54"/>
        <end position="75"/>
    </location>
</feature>
<dbReference type="NCBIfam" id="NF047767">
    <property type="entry name" value="LBF_2804_fam"/>
    <property type="match status" value="1"/>
</dbReference>
<dbReference type="KEGG" id="laj:A0128_03460"/>
<sequence>MNSRRMEKSSQAAEHKPGLLERWGIRVLQNLAQRDKRSPGNWTRQEFGIGSRKIIGWTVFWSLQTGFWTTFFIILVEKIFPDSPELWSPVFLEKWFWTGLALLLGTVLEFYLLYRIGLSSVYKMTRLAGLDLEEDPDLITGVSNLLSRLALEIPDPDLRLLGIDPYRLTNKQSLFITTLLYKAKVFLSNLVAKIVIRKILARNSFRVYADFVAAPITAIWDAIVLYIILKELRTRLLTRILSKELVEDILSRENALSREAKIACMTAIGNSVVFTQRFHPNLEYILIKLHKAFQIENYHFRLDEWESLEKLLKNLNEEEKELCLKILSVTCCFDGKISFFERKHLPLVFGEKSKERLEWVESLANSIGRGDLEEARELSKINFSVPR</sequence>
<keyword evidence="3" id="KW-1185">Reference proteome</keyword>
<proteinExistence type="predicted"/>
<dbReference type="Proteomes" id="UP000094197">
    <property type="component" value="Chromosome 1"/>
</dbReference>
<evidence type="ECO:0000313" key="3">
    <source>
        <dbReference type="Proteomes" id="UP000094197"/>
    </source>
</evidence>
<organism evidence="2 3">
    <name type="scientific">Leptospira tipperaryensis</name>
    <dbReference type="NCBI Taxonomy" id="2564040"/>
    <lineage>
        <taxon>Bacteria</taxon>
        <taxon>Pseudomonadati</taxon>
        <taxon>Spirochaetota</taxon>
        <taxon>Spirochaetia</taxon>
        <taxon>Leptospirales</taxon>
        <taxon>Leptospiraceae</taxon>
        <taxon>Leptospira</taxon>
    </lineage>
</organism>
<protein>
    <submittedName>
        <fullName evidence="2">Uncharacterized protein</fullName>
    </submittedName>
</protein>
<dbReference type="AlphaFoldDB" id="A0A1D7UTY5"/>
<keyword evidence="1" id="KW-1133">Transmembrane helix</keyword>
<feature type="transmembrane region" description="Helical" evidence="1">
    <location>
        <begin position="207"/>
        <end position="229"/>
    </location>
</feature>
<gene>
    <name evidence="2" type="ORF">A0128_03460</name>
</gene>
<dbReference type="RefSeq" id="WP_069606247.1">
    <property type="nucleotide sequence ID" value="NZ_CP015217.1"/>
</dbReference>
<accession>A0A1D7UTY5</accession>
<keyword evidence="1" id="KW-0812">Transmembrane</keyword>
<dbReference type="OrthoDB" id="340603at2"/>
<name>A0A1D7UTY5_9LEPT</name>
<keyword evidence="1" id="KW-0472">Membrane</keyword>
<reference evidence="2 3" key="1">
    <citation type="submission" date="2016-04" db="EMBL/GenBank/DDBJ databases">
        <title>Complete genome seqeunce of Leptospira alstonii serovar Room22.</title>
        <authorList>
            <person name="Nally J.E."/>
            <person name="Bayles D.O."/>
            <person name="Hurley D."/>
            <person name="Fanning S."/>
            <person name="McMahon B.J."/>
            <person name="Arent Z."/>
        </authorList>
    </citation>
    <scope>NUCLEOTIDE SEQUENCE [LARGE SCALE GENOMIC DNA]</scope>
    <source>
        <strain evidence="2 3">GWTS #1</strain>
    </source>
</reference>